<accession>A0A3M2W0X7</accession>
<sequence>MGTMNATLTTHEHPVEKPSDSDTYPPTLSETVRELAHELLRTVKPELNIQTTWLAYRDSTLPPDAEPNRHSAPLIDSLIEHFTGRLTWTNNEVLGFYPSPAATALTPAIEPLGRAAILTLYAQVNQQLEQRHSQKLADYWAVELPDGKTRSSALLADRIQCLKSECEIQIALGQMKVSHHSMLSAALKLSATNTTDEVQPHSVYSLSASIGGGEPMPLHGAFAITRRLRTQPAQTEEEEREDVLLFTLQDGLEGFSSFKQMNDSLIRQGADPQYRQRVQAQLTPEEPGPPITSPLQWHYSSMTGNFLSTLLTRQIIRQQSIFAHAIQRARAERMDMTSIEQLIWRLLSPELNFDNHLHLDRLNSELIQTHMPDWWKTMGQEQRKQWLEHAQRFGEAVVKIQRSSKETFASPGADSRIFLARYIDQQLNNALKKAAITLAPERIRVSITYLTTPEVLEIQEAPMTPDSLTATMSLKELVHTADHRNKVEYATQTNVTDDKGAAITHLDERFITELITTIKDPQHLGSYLDLHLKSSTYAHQLKRSQKDLLESQMRMAVLEIEQQAFPLKCLSWINAVIDSPGPEKRRTVDGEKIEVRFFSVNQLKMTNVMLIAPVDTFEKSPIVLCTLDATDGVVFRWFSSMYHLNINFLEKEPFKRYLIQQIPVFRRLETLQAMQYEKEAKHWRLPEVLTRFSPIPFPIKLLRLIAFIPQSEDLYEENHKTKIDQLIQTAKRQMSPEYQTGQSESSFDLIANIAILFLPDAIMMPLALGVGLYKTWSAFEKVEKNDIEGAAEEFLSAIGYLAIAVMGRMALPLKSAIQARKAVRRPNLIRRTGRDGQVQIGYLMSHSSAPRLADSGLTVTLDHKRFVAVEIDAKTWYVSRRANMFGHSRLYRVHPTDLSTLVHEEEYALRTKSGAWKIVDNKMPRLSQTATQQAKTQLTNLLSAWPASLQDASAAERVQFEADYLALSKTSNAENLAKIIAYAEGGSADINPLLRRGVRNAKTREFMSQFHRLREWNGGAFRATYVSSAGLACLDQEGGAVFTDAGIQSASVSRANAASWSQDVFVSSNASSENHPVFFIFAPSIPKKNLFTGFLGDHVAIAPGTHLQLCATKRLNGQLFAYFDVPERIADETYDLYTGEKESWV</sequence>
<gene>
    <name evidence="2" type="ORF">ALQ95_04895</name>
</gene>
<reference evidence="2 3" key="1">
    <citation type="submission" date="2018-08" db="EMBL/GenBank/DDBJ databases">
        <title>Recombination of ecologically and evolutionarily significant loci maintains genetic cohesion in the Pseudomonas syringae species complex.</title>
        <authorList>
            <person name="Dillon M."/>
            <person name="Thakur S."/>
            <person name="Almeida R.N.D."/>
            <person name="Weir B.S."/>
            <person name="Guttman D.S."/>
        </authorList>
    </citation>
    <scope>NUCLEOTIDE SEQUENCE [LARGE SCALE GENOMIC DNA]</scope>
    <source>
        <strain evidence="2 3">ICMP 3883</strain>
    </source>
</reference>
<evidence type="ECO:0000313" key="3">
    <source>
        <dbReference type="Proteomes" id="UP000280292"/>
    </source>
</evidence>
<dbReference type="Proteomes" id="UP000280292">
    <property type="component" value="Unassembled WGS sequence"/>
</dbReference>
<comment type="caution">
    <text evidence="2">The sequence shown here is derived from an EMBL/GenBank/DDBJ whole genome shotgun (WGS) entry which is preliminary data.</text>
</comment>
<name>A0A3M2W0X7_PSESI</name>
<evidence type="ECO:0000313" key="2">
    <source>
        <dbReference type="EMBL" id="RML45192.1"/>
    </source>
</evidence>
<proteinExistence type="predicted"/>
<dbReference type="EMBL" id="RBNR01000107">
    <property type="protein sequence ID" value="RML45192.1"/>
    <property type="molecule type" value="Genomic_DNA"/>
</dbReference>
<organism evidence="2 3">
    <name type="scientific">Pseudomonas syringae pv. ribicola</name>
    <dbReference type="NCBI Taxonomy" id="55398"/>
    <lineage>
        <taxon>Bacteria</taxon>
        <taxon>Pseudomonadati</taxon>
        <taxon>Pseudomonadota</taxon>
        <taxon>Gammaproteobacteria</taxon>
        <taxon>Pseudomonadales</taxon>
        <taxon>Pseudomonadaceae</taxon>
        <taxon>Pseudomonas</taxon>
    </lineage>
</organism>
<feature type="region of interest" description="Disordered" evidence="1">
    <location>
        <begin position="1"/>
        <end position="25"/>
    </location>
</feature>
<dbReference type="AlphaFoldDB" id="A0A3M2W0X7"/>
<evidence type="ECO:0000256" key="1">
    <source>
        <dbReference type="SAM" id="MobiDB-lite"/>
    </source>
</evidence>
<feature type="compositionally biased region" description="Basic and acidic residues" evidence="1">
    <location>
        <begin position="10"/>
        <end position="20"/>
    </location>
</feature>
<protein>
    <submittedName>
        <fullName evidence="2">Uncharacterized protein</fullName>
    </submittedName>
</protein>